<sequence>MVEKDVTGLLCEARSGESLYVACRQFLEMPFDAQVSMGKAGREKMVREFDETLIVSAYQNAIKLLTEDFVSASSVQHSGLE</sequence>
<keyword evidence="2" id="KW-1185">Reference proteome</keyword>
<dbReference type="EMBL" id="BMIF01000026">
    <property type="protein sequence ID" value="GGA82329.1"/>
    <property type="molecule type" value="Genomic_DNA"/>
</dbReference>
<comment type="caution">
    <text evidence="1">The sequence shown here is derived from an EMBL/GenBank/DDBJ whole genome shotgun (WGS) entry which is preliminary data.</text>
</comment>
<reference evidence="1" key="2">
    <citation type="submission" date="2020-09" db="EMBL/GenBank/DDBJ databases">
        <authorList>
            <person name="Sun Q."/>
            <person name="Zhou Y."/>
        </authorList>
    </citation>
    <scope>NUCLEOTIDE SEQUENCE</scope>
    <source>
        <strain evidence="1">CGMCC 1.15320</strain>
    </source>
</reference>
<protein>
    <submittedName>
        <fullName evidence="1">Uncharacterized protein</fullName>
    </submittedName>
</protein>
<reference evidence="1" key="1">
    <citation type="journal article" date="2014" name="Int. J. Syst. Evol. Microbiol.">
        <title>Complete genome sequence of Corynebacterium casei LMG S-19264T (=DSM 44701T), isolated from a smear-ripened cheese.</title>
        <authorList>
            <consortium name="US DOE Joint Genome Institute (JGI-PGF)"/>
            <person name="Walter F."/>
            <person name="Albersmeier A."/>
            <person name="Kalinowski J."/>
            <person name="Ruckert C."/>
        </authorList>
    </citation>
    <scope>NUCLEOTIDE SEQUENCE</scope>
    <source>
        <strain evidence="1">CGMCC 1.15320</strain>
    </source>
</reference>
<accession>A0A916S4G7</accession>
<evidence type="ECO:0000313" key="2">
    <source>
        <dbReference type="Proteomes" id="UP000636264"/>
    </source>
</evidence>
<dbReference type="Proteomes" id="UP000636264">
    <property type="component" value="Unassembled WGS sequence"/>
</dbReference>
<evidence type="ECO:0000313" key="1">
    <source>
        <dbReference type="EMBL" id="GGA82329.1"/>
    </source>
</evidence>
<organism evidence="1 2">
    <name type="scientific">Nitratireductor aestuarii</name>
    <dbReference type="NCBI Taxonomy" id="1735103"/>
    <lineage>
        <taxon>Bacteria</taxon>
        <taxon>Pseudomonadati</taxon>
        <taxon>Pseudomonadota</taxon>
        <taxon>Alphaproteobacteria</taxon>
        <taxon>Hyphomicrobiales</taxon>
        <taxon>Phyllobacteriaceae</taxon>
        <taxon>Nitratireductor</taxon>
    </lineage>
</organism>
<proteinExistence type="predicted"/>
<dbReference type="SUPFAM" id="SSF53756">
    <property type="entry name" value="UDP-Glycosyltransferase/glycogen phosphorylase"/>
    <property type="match status" value="1"/>
</dbReference>
<name>A0A916S4G7_9HYPH</name>
<dbReference type="AlphaFoldDB" id="A0A916S4G7"/>
<gene>
    <name evidence="1" type="ORF">GCM10011385_40690</name>
</gene>